<keyword evidence="2" id="KW-0732">Signal</keyword>
<evidence type="ECO:0000259" key="3">
    <source>
        <dbReference type="Pfam" id="PF21671"/>
    </source>
</evidence>
<dbReference type="InterPro" id="IPR048661">
    <property type="entry name" value="CPL1-like"/>
</dbReference>
<dbReference type="HOGENOM" id="CLU_053902_0_0_1"/>
<organism evidence="5 6">
    <name type="scientific">Tulasnella calospora MUT 4182</name>
    <dbReference type="NCBI Taxonomy" id="1051891"/>
    <lineage>
        <taxon>Eukaryota</taxon>
        <taxon>Fungi</taxon>
        <taxon>Dikarya</taxon>
        <taxon>Basidiomycota</taxon>
        <taxon>Agaricomycotina</taxon>
        <taxon>Agaricomycetes</taxon>
        <taxon>Cantharellales</taxon>
        <taxon>Tulasnellaceae</taxon>
        <taxon>Tulasnella</taxon>
    </lineage>
</organism>
<evidence type="ECO:0000313" key="6">
    <source>
        <dbReference type="Proteomes" id="UP000054248"/>
    </source>
</evidence>
<reference evidence="6" key="2">
    <citation type="submission" date="2015-01" db="EMBL/GenBank/DDBJ databases">
        <title>Evolutionary Origins and Diversification of the Mycorrhizal Mutualists.</title>
        <authorList>
            <consortium name="DOE Joint Genome Institute"/>
            <consortium name="Mycorrhizal Genomics Consortium"/>
            <person name="Kohler A."/>
            <person name="Kuo A."/>
            <person name="Nagy L.G."/>
            <person name="Floudas D."/>
            <person name="Copeland A."/>
            <person name="Barry K.W."/>
            <person name="Cichocki N."/>
            <person name="Veneault-Fourrey C."/>
            <person name="LaButti K."/>
            <person name="Lindquist E.A."/>
            <person name="Lipzen A."/>
            <person name="Lundell T."/>
            <person name="Morin E."/>
            <person name="Murat C."/>
            <person name="Riley R."/>
            <person name="Ohm R."/>
            <person name="Sun H."/>
            <person name="Tunlid A."/>
            <person name="Henrissat B."/>
            <person name="Grigoriev I.V."/>
            <person name="Hibbett D.S."/>
            <person name="Martin F."/>
        </authorList>
    </citation>
    <scope>NUCLEOTIDE SEQUENCE [LARGE SCALE GENOMIC DNA]</scope>
    <source>
        <strain evidence="4 6">MUT 4182</strain>
    </source>
</reference>
<keyword evidence="6" id="KW-1185">Reference proteome</keyword>
<dbReference type="Pfam" id="PF21671">
    <property type="entry name" value="CPL1-like"/>
    <property type="match status" value="1"/>
</dbReference>
<feature type="signal peptide" evidence="2">
    <location>
        <begin position="1"/>
        <end position="20"/>
    </location>
</feature>
<dbReference type="EMBL" id="KN822947">
    <property type="protein sequence ID" value="KIO33595.1"/>
    <property type="molecule type" value="Genomic_DNA"/>
</dbReference>
<dbReference type="OrthoDB" id="439917at2759"/>
<dbReference type="InterPro" id="IPR038955">
    <property type="entry name" value="PriA/CPL1_fungi"/>
</dbReference>
<name>A0A0C3QLG6_9AGAM</name>
<dbReference type="EMBL" id="KN823517">
    <property type="protein sequence ID" value="KIO16623.1"/>
    <property type="molecule type" value="Genomic_DNA"/>
</dbReference>
<sequence length="239" mass="25850">MKTSIFAVAASLLFAAFVSANPAPINDLATTPNTLEPRCSSCDDACPKTHFYYAPKKCCLQNGGPKNPPNPPKEKECPKYWYWNGDKKCCTPRYPQPSNPKPTCGTTTYPWWDKDNHCCKKPPTGTNPPPPSGSKRAIRDVHQPKSKYAKKAELKSRQTEMCPKGLILCPMGTGIECVHSYDLNACGGCPTFGVGKDCEKIANSLNVACEPTATSAQCVVHSCEDGFTPSKDGSHCVAA</sequence>
<reference evidence="5" key="3">
    <citation type="submission" date="2015-02" db="EMBL/GenBank/DDBJ databases">
        <title>Evolutionary Origins and Diversification of the Mycorrhizal Mutualists.</title>
        <authorList>
            <consortium name="DOE Joint Genome Institute"/>
            <consortium name="Mycorrhizal Genomics Consortium"/>
            <person name="Kohler A."/>
            <person name="Kuo A."/>
            <person name="Nagy L.G."/>
            <person name="Floudas D."/>
            <person name="Copeland A."/>
            <person name="Barry K.W."/>
            <person name="Cichocki N."/>
            <person name="Veneault-Fourrey C."/>
            <person name="LaButti K."/>
            <person name="Lindquist E.A."/>
            <person name="Lipzen A."/>
            <person name="Lundell T."/>
            <person name="Morin E."/>
            <person name="Murat C."/>
            <person name="Riley R."/>
            <person name="Ohm R."/>
            <person name="Sun H."/>
            <person name="Tunlid A."/>
            <person name="Henrissat B."/>
            <person name="Grigoriev I.V."/>
            <person name="Hibbett D.S."/>
            <person name="Martin F."/>
        </authorList>
    </citation>
    <scope>NUCLEOTIDE SEQUENCE</scope>
    <source>
        <strain evidence="5">MUT 4182</strain>
    </source>
</reference>
<evidence type="ECO:0000313" key="5">
    <source>
        <dbReference type="EMBL" id="KIO33595.1"/>
    </source>
</evidence>
<reference evidence="5 6" key="1">
    <citation type="submission" date="2014-04" db="EMBL/GenBank/DDBJ databases">
        <authorList>
            <consortium name="DOE Joint Genome Institute"/>
            <person name="Kuo A."/>
            <person name="Girlanda M."/>
            <person name="Perotto S."/>
            <person name="Kohler A."/>
            <person name="Nagy L.G."/>
            <person name="Floudas D."/>
            <person name="Copeland A."/>
            <person name="Barry K.W."/>
            <person name="Cichocki N."/>
            <person name="Veneault-Fourrey C."/>
            <person name="LaButti K."/>
            <person name="Lindquist E.A."/>
            <person name="Lipzen A."/>
            <person name="Lundell T."/>
            <person name="Morin E."/>
            <person name="Murat C."/>
            <person name="Sun H."/>
            <person name="Tunlid A."/>
            <person name="Henrissat B."/>
            <person name="Grigoriev I.V."/>
            <person name="Hibbett D.S."/>
            <person name="Martin F."/>
            <person name="Nordberg H.P."/>
            <person name="Cantor M.N."/>
            <person name="Hua S.X."/>
        </authorList>
    </citation>
    <scope>NUCLEOTIDE SEQUENCE [LARGE SCALE GENOMIC DNA]</scope>
    <source>
        <strain evidence="5 6">MUT 4182</strain>
    </source>
</reference>
<proteinExistence type="predicted"/>
<evidence type="ECO:0000313" key="4">
    <source>
        <dbReference type="EMBL" id="KIO16623.1"/>
    </source>
</evidence>
<gene>
    <name evidence="4" type="ORF">M407DRAFT_184565</name>
    <name evidence="5" type="ORF">M407DRAFT_186223</name>
</gene>
<feature type="region of interest" description="Disordered" evidence="1">
    <location>
        <begin position="124"/>
        <end position="147"/>
    </location>
</feature>
<dbReference type="AlphaFoldDB" id="A0A0C3QLG6"/>
<feature type="domain" description="Protein CPL1-like" evidence="3">
    <location>
        <begin position="176"/>
        <end position="237"/>
    </location>
</feature>
<dbReference type="PANTHER" id="PTHR35192:SF2">
    <property type="entry name" value="APPLE DOMAIN-CONTAINING PROTEIN"/>
    <property type="match status" value="1"/>
</dbReference>
<dbReference type="STRING" id="1051891.A0A0C3QLG6"/>
<protein>
    <recommendedName>
        <fullName evidence="3">Protein CPL1-like domain-containing protein</fullName>
    </recommendedName>
</protein>
<feature type="chain" id="PRO_5007392411" description="Protein CPL1-like domain-containing protein" evidence="2">
    <location>
        <begin position="21"/>
        <end position="239"/>
    </location>
</feature>
<accession>A0A0C3QLG6</accession>
<evidence type="ECO:0000256" key="1">
    <source>
        <dbReference type="SAM" id="MobiDB-lite"/>
    </source>
</evidence>
<evidence type="ECO:0000256" key="2">
    <source>
        <dbReference type="SAM" id="SignalP"/>
    </source>
</evidence>
<dbReference type="PANTHER" id="PTHR35192">
    <property type="entry name" value="PROTEIN, PUTATIVE-RELATED"/>
    <property type="match status" value="1"/>
</dbReference>
<dbReference type="Proteomes" id="UP000054248">
    <property type="component" value="Unassembled WGS sequence"/>
</dbReference>